<name>A0A168B3R1_9HYPO</name>
<dbReference type="AlphaFoldDB" id="A0A168B3R1"/>
<accession>A0A168B3R1</accession>
<reference evidence="2 3" key="1">
    <citation type="journal article" date="2016" name="Genome Biol. Evol.">
        <title>Divergent and convergent evolution of fungal pathogenicity.</title>
        <authorList>
            <person name="Shang Y."/>
            <person name="Xiao G."/>
            <person name="Zheng P."/>
            <person name="Cen K."/>
            <person name="Zhan S."/>
            <person name="Wang C."/>
        </authorList>
    </citation>
    <scope>NUCLEOTIDE SEQUENCE [LARGE SCALE GENOMIC DNA]</scope>
    <source>
        <strain evidence="2 3">RCEF 2490</strain>
    </source>
</reference>
<evidence type="ECO:0000256" key="1">
    <source>
        <dbReference type="SAM" id="MobiDB-lite"/>
    </source>
</evidence>
<feature type="compositionally biased region" description="Low complexity" evidence="1">
    <location>
        <begin position="28"/>
        <end position="57"/>
    </location>
</feature>
<feature type="region of interest" description="Disordered" evidence="1">
    <location>
        <begin position="113"/>
        <end position="140"/>
    </location>
</feature>
<proteinExistence type="predicted"/>
<comment type="caution">
    <text evidence="2">The sequence shown here is derived from an EMBL/GenBank/DDBJ whole genome shotgun (WGS) entry which is preliminary data.</text>
</comment>
<evidence type="ECO:0000313" key="2">
    <source>
        <dbReference type="EMBL" id="KZZ94748.1"/>
    </source>
</evidence>
<feature type="region of interest" description="Disordered" evidence="1">
    <location>
        <begin position="28"/>
        <end position="67"/>
    </location>
</feature>
<protein>
    <submittedName>
        <fullName evidence="2">Uncharacterized protein</fullName>
    </submittedName>
</protein>
<evidence type="ECO:0000313" key="3">
    <source>
        <dbReference type="Proteomes" id="UP000078544"/>
    </source>
</evidence>
<organism evidence="2 3">
    <name type="scientific">Moelleriella libera RCEF 2490</name>
    <dbReference type="NCBI Taxonomy" id="1081109"/>
    <lineage>
        <taxon>Eukaryota</taxon>
        <taxon>Fungi</taxon>
        <taxon>Dikarya</taxon>
        <taxon>Ascomycota</taxon>
        <taxon>Pezizomycotina</taxon>
        <taxon>Sordariomycetes</taxon>
        <taxon>Hypocreomycetidae</taxon>
        <taxon>Hypocreales</taxon>
        <taxon>Clavicipitaceae</taxon>
        <taxon>Moelleriella</taxon>
    </lineage>
</organism>
<keyword evidence="3" id="KW-1185">Reference proteome</keyword>
<sequence length="165" mass="17680">MATPGPTISASTQSRILVWRSEVASAMDDSASTAASSTGVTSSFSDSQSSGEQSLSQPASGGAMARGRRFWRRITRRLSGGRFGGFINDEYEHEQISRTAMYRVTPLPAPPVDALGAATPAQEFAGLGDDSSSDDKGEIDRRLRETLQRLDRAARLRDQQPATAT</sequence>
<gene>
    <name evidence="2" type="ORF">AAL_04859</name>
</gene>
<dbReference type="EMBL" id="AZGY01000010">
    <property type="protein sequence ID" value="KZZ94748.1"/>
    <property type="molecule type" value="Genomic_DNA"/>
</dbReference>
<dbReference type="OrthoDB" id="4897217at2759"/>
<dbReference type="Proteomes" id="UP000078544">
    <property type="component" value="Unassembled WGS sequence"/>
</dbReference>